<comment type="catalytic activity">
    <reaction evidence="2">
        <text>2 GTP = 3',3'-c-di-GMP + 2 diphosphate</text>
        <dbReference type="Rhea" id="RHEA:24898"/>
        <dbReference type="ChEBI" id="CHEBI:33019"/>
        <dbReference type="ChEBI" id="CHEBI:37565"/>
        <dbReference type="ChEBI" id="CHEBI:58805"/>
        <dbReference type="EC" id="2.7.7.65"/>
    </reaction>
</comment>
<dbReference type="InterPro" id="IPR050469">
    <property type="entry name" value="Diguanylate_Cyclase"/>
</dbReference>
<evidence type="ECO:0000313" key="6">
    <source>
        <dbReference type="Proteomes" id="UP000199024"/>
    </source>
</evidence>
<dbReference type="FunFam" id="3.30.70.270:FF:000001">
    <property type="entry name" value="Diguanylate cyclase domain protein"/>
    <property type="match status" value="1"/>
</dbReference>
<evidence type="ECO:0000259" key="4">
    <source>
        <dbReference type="PROSITE" id="PS50887"/>
    </source>
</evidence>
<dbReference type="Proteomes" id="UP000199024">
    <property type="component" value="Unassembled WGS sequence"/>
</dbReference>
<dbReference type="AlphaFoldDB" id="A0A1I6MCH4"/>
<keyword evidence="6" id="KW-1185">Reference proteome</keyword>
<feature type="transmembrane region" description="Helical" evidence="3">
    <location>
        <begin position="97"/>
        <end position="114"/>
    </location>
</feature>
<feature type="transmembrane region" description="Helical" evidence="3">
    <location>
        <begin position="12"/>
        <end position="31"/>
    </location>
</feature>
<keyword evidence="3" id="KW-0472">Membrane</keyword>
<organism evidence="5 6">
    <name type="scientific">Granulicella pectinivorans</name>
    <dbReference type="NCBI Taxonomy" id="474950"/>
    <lineage>
        <taxon>Bacteria</taxon>
        <taxon>Pseudomonadati</taxon>
        <taxon>Acidobacteriota</taxon>
        <taxon>Terriglobia</taxon>
        <taxon>Terriglobales</taxon>
        <taxon>Acidobacteriaceae</taxon>
        <taxon>Granulicella</taxon>
    </lineage>
</organism>
<dbReference type="RefSeq" id="WP_089839228.1">
    <property type="nucleotide sequence ID" value="NZ_FOZL01000001.1"/>
</dbReference>
<dbReference type="Gene3D" id="3.30.70.270">
    <property type="match status" value="1"/>
</dbReference>
<gene>
    <name evidence="5" type="ORF">SAMN05421771_2265</name>
</gene>
<evidence type="ECO:0000256" key="2">
    <source>
        <dbReference type="ARBA" id="ARBA00034247"/>
    </source>
</evidence>
<dbReference type="InterPro" id="IPR000160">
    <property type="entry name" value="GGDEF_dom"/>
</dbReference>
<dbReference type="EC" id="2.7.7.65" evidence="1"/>
<dbReference type="InterPro" id="IPR043128">
    <property type="entry name" value="Rev_trsase/Diguanyl_cyclase"/>
</dbReference>
<feature type="transmembrane region" description="Helical" evidence="3">
    <location>
        <begin position="191"/>
        <end position="211"/>
    </location>
</feature>
<accession>A0A1I6MCH4</accession>
<dbReference type="CDD" id="cd01949">
    <property type="entry name" value="GGDEF"/>
    <property type="match status" value="1"/>
</dbReference>
<feature type="transmembrane region" description="Helical" evidence="3">
    <location>
        <begin position="120"/>
        <end position="142"/>
    </location>
</feature>
<dbReference type="PANTHER" id="PTHR45138:SF9">
    <property type="entry name" value="DIGUANYLATE CYCLASE DGCM-RELATED"/>
    <property type="match status" value="1"/>
</dbReference>
<sequence length="375" mass="41436">MSLAWFDHRTLLVCNVLVAILFSVLLLGVRWTYPRMRGATEAAIAFLICIPGGILMSAQTPTTHPILTVFADCSILIFYLLCYLAIVRFLIVPMSRLAWIVTLLSIASIAFFTFVHDSVIARMTTLGLSVAMLRLLTGITLLRYPVQRRLMRGFAAFMLLSSLIAFRNSYATALHGKAASFYPRGHVASEILLFAIVGFSLTGVFFLALFGDELTEIIGRRAQVDPLTGVLNRQGINVRFAAELDRATRNRLPLSILLIDIDFFKSINDTHGHLAGDKALGQVTLCILNEIRAYDLLGRFGGDEFMVLLPETSSIKAIEIAERIRSAPSKTSPMTLSIGVAEAILHERLATLVDRADAALYDAKRNGRNCIRTSR</sequence>
<evidence type="ECO:0000256" key="1">
    <source>
        <dbReference type="ARBA" id="ARBA00012528"/>
    </source>
</evidence>
<dbReference type="EMBL" id="FOZL01000001">
    <property type="protein sequence ID" value="SFS13292.1"/>
    <property type="molecule type" value="Genomic_DNA"/>
</dbReference>
<evidence type="ECO:0000313" key="5">
    <source>
        <dbReference type="EMBL" id="SFS13292.1"/>
    </source>
</evidence>
<name>A0A1I6MCH4_9BACT</name>
<reference evidence="5 6" key="1">
    <citation type="submission" date="2016-10" db="EMBL/GenBank/DDBJ databases">
        <authorList>
            <person name="de Groot N.N."/>
        </authorList>
    </citation>
    <scope>NUCLEOTIDE SEQUENCE [LARGE SCALE GENOMIC DNA]</scope>
    <source>
        <strain evidence="5 6">DSM 21001</strain>
    </source>
</reference>
<protein>
    <recommendedName>
        <fullName evidence="1">diguanylate cyclase</fullName>
        <ecNumber evidence="1">2.7.7.65</ecNumber>
    </recommendedName>
</protein>
<feature type="transmembrane region" description="Helical" evidence="3">
    <location>
        <begin position="154"/>
        <end position="171"/>
    </location>
</feature>
<feature type="transmembrane region" description="Helical" evidence="3">
    <location>
        <begin position="43"/>
        <end position="60"/>
    </location>
</feature>
<dbReference type="PROSITE" id="PS50887">
    <property type="entry name" value="GGDEF"/>
    <property type="match status" value="1"/>
</dbReference>
<proteinExistence type="predicted"/>
<feature type="transmembrane region" description="Helical" evidence="3">
    <location>
        <begin position="66"/>
        <end position="90"/>
    </location>
</feature>
<dbReference type="InterPro" id="IPR029787">
    <property type="entry name" value="Nucleotide_cyclase"/>
</dbReference>
<keyword evidence="3" id="KW-0812">Transmembrane</keyword>
<evidence type="ECO:0000256" key="3">
    <source>
        <dbReference type="SAM" id="Phobius"/>
    </source>
</evidence>
<dbReference type="PANTHER" id="PTHR45138">
    <property type="entry name" value="REGULATORY COMPONENTS OF SENSORY TRANSDUCTION SYSTEM"/>
    <property type="match status" value="1"/>
</dbReference>
<keyword evidence="3" id="KW-1133">Transmembrane helix</keyword>
<dbReference type="NCBIfam" id="TIGR00254">
    <property type="entry name" value="GGDEF"/>
    <property type="match status" value="1"/>
</dbReference>
<dbReference type="SMART" id="SM00267">
    <property type="entry name" value="GGDEF"/>
    <property type="match status" value="1"/>
</dbReference>
<dbReference type="GO" id="GO:0052621">
    <property type="term" value="F:diguanylate cyclase activity"/>
    <property type="evidence" value="ECO:0007669"/>
    <property type="project" value="UniProtKB-EC"/>
</dbReference>
<dbReference type="STRING" id="474950.SAMN05421771_2265"/>
<feature type="domain" description="GGDEF" evidence="4">
    <location>
        <begin position="252"/>
        <end position="375"/>
    </location>
</feature>
<dbReference type="Pfam" id="PF00990">
    <property type="entry name" value="GGDEF"/>
    <property type="match status" value="1"/>
</dbReference>
<dbReference type="SUPFAM" id="SSF55073">
    <property type="entry name" value="Nucleotide cyclase"/>
    <property type="match status" value="1"/>
</dbReference>
<dbReference type="OrthoDB" id="116590at2"/>